<evidence type="ECO:0000313" key="4">
    <source>
        <dbReference type="EMBL" id="TKB47307.1"/>
    </source>
</evidence>
<proteinExistence type="predicted"/>
<evidence type="ECO:0000259" key="3">
    <source>
        <dbReference type="Pfam" id="PF13505"/>
    </source>
</evidence>
<dbReference type="AlphaFoldDB" id="A0A4U1B994"/>
<dbReference type="InterPro" id="IPR027385">
    <property type="entry name" value="Beta-barrel_OMP"/>
</dbReference>
<dbReference type="OrthoDB" id="6384953at2"/>
<dbReference type="Gene3D" id="2.40.160.20">
    <property type="match status" value="1"/>
</dbReference>
<dbReference type="Proteomes" id="UP000305674">
    <property type="component" value="Unassembled WGS sequence"/>
</dbReference>
<accession>A0A4U1B994</accession>
<protein>
    <submittedName>
        <fullName evidence="4">Porin family protein</fullName>
    </submittedName>
</protein>
<sequence>MKKLTATLIATALISTSALASDVQWFAGAGAGWQQDSIKGDAHKDSDDVTWQLRGGAILNDHHRFAGTYGYKEDKFNVRGDSVKQEQHLFLASYDYLFPVGNSGKFNLFAGLSAGVADNKIAGDSQSDFVWGGQVGAEYRLTQNWSTELGYRYLDQDYENSGKSIGQNFSLDDTQQLYLSIDYRF</sequence>
<organism evidence="4 5">
    <name type="scientific">Ferrimonas sediminicola</name>
    <dbReference type="NCBI Taxonomy" id="2569538"/>
    <lineage>
        <taxon>Bacteria</taxon>
        <taxon>Pseudomonadati</taxon>
        <taxon>Pseudomonadota</taxon>
        <taxon>Gammaproteobacteria</taxon>
        <taxon>Alteromonadales</taxon>
        <taxon>Ferrimonadaceae</taxon>
        <taxon>Ferrimonas</taxon>
    </lineage>
</organism>
<evidence type="ECO:0000313" key="5">
    <source>
        <dbReference type="Proteomes" id="UP000305674"/>
    </source>
</evidence>
<keyword evidence="1 2" id="KW-0732">Signal</keyword>
<name>A0A4U1B994_9GAMM</name>
<gene>
    <name evidence="4" type="ORF">FCL40_15765</name>
</gene>
<dbReference type="EMBL" id="SWCI01000014">
    <property type="protein sequence ID" value="TKB47307.1"/>
    <property type="molecule type" value="Genomic_DNA"/>
</dbReference>
<feature type="chain" id="PRO_5020295876" evidence="2">
    <location>
        <begin position="21"/>
        <end position="185"/>
    </location>
</feature>
<feature type="signal peptide" evidence="2">
    <location>
        <begin position="1"/>
        <end position="20"/>
    </location>
</feature>
<dbReference type="InterPro" id="IPR011250">
    <property type="entry name" value="OMP/PagP_B-barrel"/>
</dbReference>
<feature type="domain" description="Outer membrane protein beta-barrel" evidence="3">
    <location>
        <begin position="7"/>
        <end position="185"/>
    </location>
</feature>
<dbReference type="SUPFAM" id="SSF56925">
    <property type="entry name" value="OMPA-like"/>
    <property type="match status" value="1"/>
</dbReference>
<dbReference type="Pfam" id="PF13505">
    <property type="entry name" value="OMP_b-brl"/>
    <property type="match status" value="1"/>
</dbReference>
<reference evidence="4 5" key="1">
    <citation type="submission" date="2019-04" db="EMBL/GenBank/DDBJ databases">
        <authorList>
            <person name="Hwang J.C."/>
        </authorList>
    </citation>
    <scope>NUCLEOTIDE SEQUENCE [LARGE SCALE GENOMIC DNA]</scope>
    <source>
        <strain evidence="4 5">IMCC35001</strain>
    </source>
</reference>
<evidence type="ECO:0000256" key="1">
    <source>
        <dbReference type="ARBA" id="ARBA00022729"/>
    </source>
</evidence>
<evidence type="ECO:0000256" key="2">
    <source>
        <dbReference type="SAM" id="SignalP"/>
    </source>
</evidence>
<keyword evidence="5" id="KW-1185">Reference proteome</keyword>
<dbReference type="RefSeq" id="WP_136854263.1">
    <property type="nucleotide sequence ID" value="NZ_SWCI01000014.1"/>
</dbReference>
<comment type="caution">
    <text evidence="4">The sequence shown here is derived from an EMBL/GenBank/DDBJ whole genome shotgun (WGS) entry which is preliminary data.</text>
</comment>